<dbReference type="Pfam" id="PF22252">
    <property type="entry name" value="PNGase_F-II_N"/>
    <property type="match status" value="1"/>
</dbReference>
<organism evidence="1 2">
    <name type="scientific">Flavobacterium dankookense</name>
    <dbReference type="NCBI Taxonomy" id="706186"/>
    <lineage>
        <taxon>Bacteria</taxon>
        <taxon>Pseudomonadati</taxon>
        <taxon>Bacteroidota</taxon>
        <taxon>Flavobacteriia</taxon>
        <taxon>Flavobacteriales</taxon>
        <taxon>Flavobacteriaceae</taxon>
        <taxon>Flavobacterium</taxon>
    </lineage>
</organism>
<proteinExistence type="predicted"/>
<name>A0A4V3CST1_9FLAO</name>
<dbReference type="EMBL" id="SNXR01000001">
    <property type="protein sequence ID" value="TDP61938.1"/>
    <property type="molecule type" value="Genomic_DNA"/>
</dbReference>
<dbReference type="OrthoDB" id="1068986at2"/>
<dbReference type="RefSeq" id="WP_133531452.1">
    <property type="nucleotide sequence ID" value="NZ_SNXR01000001.1"/>
</dbReference>
<dbReference type="NCBIfam" id="TIGR01200">
    <property type="entry name" value="GLPGLI"/>
    <property type="match status" value="1"/>
</dbReference>
<protein>
    <submittedName>
        <fullName evidence="1">GLPGLI family protein</fullName>
    </submittedName>
</protein>
<evidence type="ECO:0000313" key="1">
    <source>
        <dbReference type="EMBL" id="TDP61938.1"/>
    </source>
</evidence>
<dbReference type="Proteomes" id="UP000295260">
    <property type="component" value="Unassembled WGS sequence"/>
</dbReference>
<dbReference type="AlphaFoldDB" id="A0A4V3CST1"/>
<keyword evidence="2" id="KW-1185">Reference proteome</keyword>
<comment type="caution">
    <text evidence="1">The sequence shown here is derived from an EMBL/GenBank/DDBJ whole genome shotgun (WGS) entry which is preliminary data.</text>
</comment>
<gene>
    <name evidence="1" type="ORF">BC748_0050</name>
</gene>
<reference evidence="1 2" key="1">
    <citation type="submission" date="2019-03" db="EMBL/GenBank/DDBJ databases">
        <title>Genomic Encyclopedia of Archaeal and Bacterial Type Strains, Phase II (KMG-II): from individual species to whole genera.</title>
        <authorList>
            <person name="Goeker M."/>
        </authorList>
    </citation>
    <scope>NUCLEOTIDE SEQUENCE [LARGE SCALE GENOMIC DNA]</scope>
    <source>
        <strain evidence="1 2">DSM 25687</strain>
    </source>
</reference>
<accession>A0A4V3CST1</accession>
<sequence>MRRLLILLITSVVYSQHPTSGVVEYTIEATSSEITNEIAKVGKNNSEQKALLEMFSNDPALFILEFNGNEAIYKNAKNVMQSEAINKKKPRFLEVYAGGDAVFYSDSLEKNSLIQQNSVGELFLISSKFPEWELTNETKKIGNYTCFKAKYISKNGNRNSIDEIWYTPEIPVQFGPNKYIGFPGLVIEVIAGKIRFTATKIQLNSQQTIIIEKPVKGKKITEEGYKKILEKAADELGF</sequence>
<evidence type="ECO:0000313" key="2">
    <source>
        <dbReference type="Proteomes" id="UP000295260"/>
    </source>
</evidence>
<dbReference type="InterPro" id="IPR005901">
    <property type="entry name" value="GLPGLI"/>
</dbReference>